<feature type="region of interest" description="Disordered" evidence="2">
    <location>
        <begin position="287"/>
        <end position="335"/>
    </location>
</feature>
<dbReference type="Proteomes" id="UP000054937">
    <property type="component" value="Unassembled WGS sequence"/>
</dbReference>
<protein>
    <submittedName>
        <fullName evidence="3">Uncharacterized protein</fullName>
    </submittedName>
</protein>
<organism evidence="3 4">
    <name type="scientific">Pseudocohnilembus persalinus</name>
    <name type="common">Ciliate</name>
    <dbReference type="NCBI Taxonomy" id="266149"/>
    <lineage>
        <taxon>Eukaryota</taxon>
        <taxon>Sar</taxon>
        <taxon>Alveolata</taxon>
        <taxon>Ciliophora</taxon>
        <taxon>Intramacronucleata</taxon>
        <taxon>Oligohymenophorea</taxon>
        <taxon>Scuticociliatia</taxon>
        <taxon>Philasterida</taxon>
        <taxon>Pseudocohnilembidae</taxon>
        <taxon>Pseudocohnilembus</taxon>
    </lineage>
</organism>
<sequence length="596" mass="70483">MLMVQKIFTNQSTDQEDILTEYYQLKYNQVQHKRLQEKLFILKIEQKIKNQDIQNKELEILQLDEDINKIQNYFYEKINNNYLQQLKAGLDNLLQVLQMNRSIYVILQEIQNKLNQNQQNKQEILKSQNQIEAFLIDYVRILSYISCIAQLEQKQIYNIADLMKNIIAFNKTQYQNQLNQTENEEKLNALQKIKYIQNISVWFLILNQRLIKIGDISQENRELLNQFKQNLSQELLCTWQNEEKLILQLSQKLRENNHLLKPFMCPTQKSIILQQFQDQQENSTEIIKKQKKQTKNKNIKNSQNKQQKNTKQEQNSQKQTQQNSSSDQYQEQNEQDLNLQGEISLNQNKNQNINDDFELFDNISFKNTGIHNFQNISDPNIQKQFILSSLLANNNNQYINQTIFPHIDENNINNSNNFINKGSSSQNKNQFSNSLFWVDDKNANLQKQISEIIPYNNSNNNNNNNNQGEITQDDFNKFQSSLSNILAQNPQQMMPYSSQQLQQQQQQNMSLLLTNLQQQQQNQSNGSSFIQQNSNYFNNAPYLSDQQSNFHSINQQSFQLTSKLQNDNIQQKKQISFTKYGANKSQNSQIFKKKED</sequence>
<feature type="coiled-coil region" evidence="1">
    <location>
        <begin position="41"/>
        <end position="73"/>
    </location>
</feature>
<evidence type="ECO:0000256" key="1">
    <source>
        <dbReference type="SAM" id="Coils"/>
    </source>
</evidence>
<comment type="caution">
    <text evidence="3">The sequence shown here is derived from an EMBL/GenBank/DDBJ whole genome shotgun (WGS) entry which is preliminary data.</text>
</comment>
<evidence type="ECO:0000313" key="4">
    <source>
        <dbReference type="Proteomes" id="UP000054937"/>
    </source>
</evidence>
<proteinExistence type="predicted"/>
<feature type="compositionally biased region" description="Low complexity" evidence="2">
    <location>
        <begin position="299"/>
        <end position="326"/>
    </location>
</feature>
<dbReference type="EMBL" id="LDAU01000053">
    <property type="protein sequence ID" value="KRX09269.1"/>
    <property type="molecule type" value="Genomic_DNA"/>
</dbReference>
<feature type="compositionally biased region" description="Basic residues" evidence="2">
    <location>
        <begin position="289"/>
        <end position="298"/>
    </location>
</feature>
<keyword evidence="4" id="KW-1185">Reference proteome</keyword>
<reference evidence="3 4" key="1">
    <citation type="journal article" date="2015" name="Sci. Rep.">
        <title>Genome of the facultative scuticociliatosis pathogen Pseudocohnilembus persalinus provides insight into its virulence through horizontal gene transfer.</title>
        <authorList>
            <person name="Xiong J."/>
            <person name="Wang G."/>
            <person name="Cheng J."/>
            <person name="Tian M."/>
            <person name="Pan X."/>
            <person name="Warren A."/>
            <person name="Jiang C."/>
            <person name="Yuan D."/>
            <person name="Miao W."/>
        </authorList>
    </citation>
    <scope>NUCLEOTIDE SEQUENCE [LARGE SCALE GENOMIC DNA]</scope>
    <source>
        <strain evidence="3">36N120E</strain>
    </source>
</reference>
<accession>A0A0V0R4W1</accession>
<evidence type="ECO:0000256" key="2">
    <source>
        <dbReference type="SAM" id="MobiDB-lite"/>
    </source>
</evidence>
<keyword evidence="1" id="KW-0175">Coiled coil</keyword>
<name>A0A0V0R4W1_PSEPJ</name>
<dbReference type="AlphaFoldDB" id="A0A0V0R4W1"/>
<dbReference type="InParanoid" id="A0A0V0R4W1"/>
<gene>
    <name evidence="3" type="ORF">PPERSA_05938</name>
</gene>
<evidence type="ECO:0000313" key="3">
    <source>
        <dbReference type="EMBL" id="KRX09269.1"/>
    </source>
</evidence>